<protein>
    <submittedName>
        <fullName evidence="11">Dna repair protein RAD50</fullName>
    </submittedName>
</protein>
<accession>A0ABQ7JDV2</accession>
<evidence type="ECO:0000256" key="2">
    <source>
        <dbReference type="ARBA" id="ARBA00004123"/>
    </source>
</evidence>
<dbReference type="Gene3D" id="3.40.50.300">
    <property type="entry name" value="P-loop containing nucleotide triphosphate hydrolases"/>
    <property type="match status" value="1"/>
</dbReference>
<feature type="domain" description="Rad50/SbcC-type AAA" evidence="10">
    <location>
        <begin position="6"/>
        <end position="112"/>
    </location>
</feature>
<dbReference type="InterPro" id="IPR027417">
    <property type="entry name" value="P-loop_NTPase"/>
</dbReference>
<dbReference type="EMBL" id="JADAQX010000075">
    <property type="protein sequence ID" value="KAF8822178.1"/>
    <property type="molecule type" value="Genomic_DNA"/>
</dbReference>
<keyword evidence="7" id="KW-0862">Zinc</keyword>
<reference evidence="11 12" key="1">
    <citation type="journal article" date="2020" name="bioRxiv">
        <title>Metabolic contributions of an alphaproteobacterial endosymbiont in the apicomplexan Cardiosporidium cionae.</title>
        <authorList>
            <person name="Hunter E.S."/>
            <person name="Paight C.J."/>
            <person name="Lane C.E."/>
        </authorList>
    </citation>
    <scope>NUCLEOTIDE SEQUENCE [LARGE SCALE GENOMIC DNA]</scope>
    <source>
        <strain evidence="11">ESH_2018</strain>
    </source>
</reference>
<evidence type="ECO:0000256" key="9">
    <source>
        <dbReference type="ARBA" id="ARBA00049360"/>
    </source>
</evidence>
<dbReference type="Proteomes" id="UP000823046">
    <property type="component" value="Unassembled WGS sequence"/>
</dbReference>
<keyword evidence="12" id="KW-1185">Reference proteome</keyword>
<dbReference type="InterPro" id="IPR038729">
    <property type="entry name" value="Rad50/SbcC_AAA"/>
</dbReference>
<evidence type="ECO:0000313" key="12">
    <source>
        <dbReference type="Proteomes" id="UP000823046"/>
    </source>
</evidence>
<comment type="subcellular location">
    <subcellularLocation>
        <location evidence="3">Chromosome</location>
    </subcellularLocation>
    <subcellularLocation>
        <location evidence="2">Nucleus</location>
    </subcellularLocation>
</comment>
<evidence type="ECO:0000259" key="10">
    <source>
        <dbReference type="Pfam" id="PF13476"/>
    </source>
</evidence>
<organism evidence="11 12">
    <name type="scientific">Cardiosporidium cionae</name>
    <dbReference type="NCBI Taxonomy" id="476202"/>
    <lineage>
        <taxon>Eukaryota</taxon>
        <taxon>Sar</taxon>
        <taxon>Alveolata</taxon>
        <taxon>Apicomplexa</taxon>
        <taxon>Aconoidasida</taxon>
        <taxon>Nephromycida</taxon>
        <taxon>Cardiosporidium</taxon>
    </lineage>
</organism>
<comment type="caution">
    <text evidence="11">The sequence shown here is derived from an EMBL/GenBank/DDBJ whole genome shotgun (WGS) entry which is preliminary data.</text>
</comment>
<dbReference type="PANTHER" id="PTHR18867">
    <property type="entry name" value="RAD50"/>
    <property type="match status" value="1"/>
</dbReference>
<evidence type="ECO:0000256" key="7">
    <source>
        <dbReference type="ARBA" id="ARBA00022833"/>
    </source>
</evidence>
<dbReference type="SUPFAM" id="SSF52540">
    <property type="entry name" value="P-loop containing nucleoside triphosphate hydrolases"/>
    <property type="match status" value="1"/>
</dbReference>
<dbReference type="PANTHER" id="PTHR18867:SF12">
    <property type="entry name" value="DNA REPAIR PROTEIN RAD50"/>
    <property type="match status" value="1"/>
</dbReference>
<evidence type="ECO:0000256" key="5">
    <source>
        <dbReference type="ARBA" id="ARBA00022454"/>
    </source>
</evidence>
<evidence type="ECO:0000256" key="3">
    <source>
        <dbReference type="ARBA" id="ARBA00004286"/>
    </source>
</evidence>
<comment type="catalytic activity">
    <reaction evidence="9">
        <text>ATP + H2O = ADP + phosphate + H(+)</text>
        <dbReference type="Rhea" id="RHEA:13065"/>
        <dbReference type="ChEBI" id="CHEBI:15377"/>
        <dbReference type="ChEBI" id="CHEBI:15378"/>
        <dbReference type="ChEBI" id="CHEBI:30616"/>
        <dbReference type="ChEBI" id="CHEBI:43474"/>
        <dbReference type="ChEBI" id="CHEBI:456216"/>
    </reaction>
</comment>
<evidence type="ECO:0000256" key="8">
    <source>
        <dbReference type="ARBA" id="ARBA00023242"/>
    </source>
</evidence>
<evidence type="ECO:0000256" key="1">
    <source>
        <dbReference type="ARBA" id="ARBA00001947"/>
    </source>
</evidence>
<gene>
    <name evidence="11" type="ORF">IE077_000857</name>
</gene>
<keyword evidence="6" id="KW-0479">Metal-binding</keyword>
<name>A0ABQ7JDV2_9APIC</name>
<dbReference type="Pfam" id="PF13476">
    <property type="entry name" value="AAA_23"/>
    <property type="match status" value="1"/>
</dbReference>
<comment type="cofactor">
    <cofactor evidence="1">
        <name>Zn(2+)</name>
        <dbReference type="ChEBI" id="CHEBI:29105"/>
    </cofactor>
</comment>
<comment type="similarity">
    <text evidence="4">Belongs to the SMC family. RAD50 subfamily.</text>
</comment>
<evidence type="ECO:0000256" key="4">
    <source>
        <dbReference type="ARBA" id="ARBA00009439"/>
    </source>
</evidence>
<evidence type="ECO:0000313" key="11">
    <source>
        <dbReference type="EMBL" id="KAF8822178.1"/>
    </source>
</evidence>
<sequence>MTTLEKLGIQGIRSFGKDHLETLTFQKPLTLIVGHNGAGKTTIVECLKMACTGELPPSADKGKAFIYDPKLAVAPEVKAQIRLLFKTVSNKKMCVVRSFQLTHSRDAKGKLKSSFKALESVLQTKTATGEVCVLY</sequence>
<proteinExistence type="inferred from homology"/>
<keyword evidence="5" id="KW-0158">Chromosome</keyword>
<keyword evidence="8" id="KW-0539">Nucleus</keyword>
<evidence type="ECO:0000256" key="6">
    <source>
        <dbReference type="ARBA" id="ARBA00022723"/>
    </source>
</evidence>